<feature type="modified residue" description="4-aspartylphosphate" evidence="1">
    <location>
        <position position="60"/>
    </location>
</feature>
<dbReference type="Pfam" id="PF00072">
    <property type="entry name" value="Response_reg"/>
    <property type="match status" value="1"/>
</dbReference>
<dbReference type="Proteomes" id="UP001165663">
    <property type="component" value="Unassembled WGS sequence"/>
</dbReference>
<dbReference type="InterPro" id="IPR011006">
    <property type="entry name" value="CheY-like_superfamily"/>
</dbReference>
<dbReference type="SMART" id="SM00448">
    <property type="entry name" value="REC"/>
    <property type="match status" value="1"/>
</dbReference>
<gene>
    <name evidence="4" type="ORF">Mkiyose1413_56250</name>
    <name evidence="3" type="ORF">SRL2020028_59290</name>
</gene>
<evidence type="ECO:0000259" key="2">
    <source>
        <dbReference type="PROSITE" id="PS50110"/>
    </source>
</evidence>
<feature type="domain" description="Response regulatory" evidence="2">
    <location>
        <begin position="9"/>
        <end position="125"/>
    </location>
</feature>
<organism evidence="4 5">
    <name type="scientific">Mycobacterium kiyosense</name>
    <dbReference type="NCBI Taxonomy" id="2871094"/>
    <lineage>
        <taxon>Bacteria</taxon>
        <taxon>Bacillati</taxon>
        <taxon>Actinomycetota</taxon>
        <taxon>Actinomycetes</taxon>
        <taxon>Mycobacteriales</taxon>
        <taxon>Mycobacteriaceae</taxon>
        <taxon>Mycobacterium</taxon>
    </lineage>
</organism>
<keyword evidence="1" id="KW-0597">Phosphoprotein</keyword>
<comment type="caution">
    <text evidence="4">The sequence shown here is derived from an EMBL/GenBank/DDBJ whole genome shotgun (WGS) entry which is preliminary data.</text>
</comment>
<reference evidence="4" key="1">
    <citation type="submission" date="2022-08" db="EMBL/GenBank/DDBJ databases">
        <title>Mycobacterium kiyosense sp. nov., scotochromogenic slow-glowing species isolated from respiratory specimens.</title>
        <authorList>
            <person name="Fukano H."/>
            <person name="Kazumi Y."/>
            <person name="Sakagami N."/>
            <person name="Ato M."/>
            <person name="Mitarai S."/>
            <person name="Hoshino Y."/>
        </authorList>
    </citation>
    <scope>NUCLEOTIDE SEQUENCE</scope>
    <source>
        <strain evidence="4">1413</strain>
        <strain evidence="3">SRL2020-028</strain>
    </source>
</reference>
<dbReference type="CDD" id="cd17535">
    <property type="entry name" value="REC_NarL-like"/>
    <property type="match status" value="1"/>
</dbReference>
<sequence>MAGIAKRVTVVVADDHPVVRLGIVRALTSSGRVEVVAEAADGRAALEAVREHRPAVALLDYRMPGLDGVAVAHAVSCDGLPTRVLLLSAFDDSHLVSTALDQGAAGFLTKDADSDEIVNAVLACARGGEDADGGAQPALAT</sequence>
<evidence type="ECO:0000313" key="3">
    <source>
        <dbReference type="EMBL" id="GLB86673.1"/>
    </source>
</evidence>
<proteinExistence type="predicted"/>
<keyword evidence="5" id="KW-1185">Reference proteome</keyword>
<dbReference type="Proteomes" id="UP001064782">
    <property type="component" value="Unassembled WGS sequence"/>
</dbReference>
<dbReference type="EMBL" id="BRZI01000105">
    <property type="protein sequence ID" value="GLD33742.1"/>
    <property type="molecule type" value="Genomic_DNA"/>
</dbReference>
<name>A0A9P3QEU2_9MYCO</name>
<dbReference type="InterPro" id="IPR001789">
    <property type="entry name" value="Sig_transdc_resp-reg_receiver"/>
</dbReference>
<dbReference type="Gene3D" id="3.40.50.2300">
    <property type="match status" value="1"/>
</dbReference>
<dbReference type="PANTHER" id="PTHR45566">
    <property type="entry name" value="HTH-TYPE TRANSCRIPTIONAL REGULATOR YHJB-RELATED"/>
    <property type="match status" value="1"/>
</dbReference>
<evidence type="ECO:0000313" key="4">
    <source>
        <dbReference type="EMBL" id="GLD33742.1"/>
    </source>
</evidence>
<accession>A0A9P3QEU2</accession>
<dbReference type="PANTHER" id="PTHR45566:SF2">
    <property type="entry name" value="NARL SUBFAMILY"/>
    <property type="match status" value="1"/>
</dbReference>
<protein>
    <recommendedName>
        <fullName evidence="2">Response regulatory domain-containing protein</fullName>
    </recommendedName>
</protein>
<dbReference type="GO" id="GO:0000160">
    <property type="term" value="P:phosphorelay signal transduction system"/>
    <property type="evidence" value="ECO:0007669"/>
    <property type="project" value="InterPro"/>
</dbReference>
<dbReference type="InterPro" id="IPR058245">
    <property type="entry name" value="NreC/VraR/RcsB-like_REC"/>
</dbReference>
<dbReference type="PROSITE" id="PS50110">
    <property type="entry name" value="RESPONSE_REGULATORY"/>
    <property type="match status" value="1"/>
</dbReference>
<dbReference type="EMBL" id="BRXE01000165">
    <property type="protein sequence ID" value="GLB86673.1"/>
    <property type="molecule type" value="Genomic_DNA"/>
</dbReference>
<dbReference type="SUPFAM" id="SSF52172">
    <property type="entry name" value="CheY-like"/>
    <property type="match status" value="1"/>
</dbReference>
<dbReference type="InterPro" id="IPR051015">
    <property type="entry name" value="EvgA-like"/>
</dbReference>
<evidence type="ECO:0000256" key="1">
    <source>
        <dbReference type="PROSITE-ProRule" id="PRU00169"/>
    </source>
</evidence>
<dbReference type="AlphaFoldDB" id="A0A9P3QEU2"/>
<evidence type="ECO:0000313" key="5">
    <source>
        <dbReference type="Proteomes" id="UP001064782"/>
    </source>
</evidence>